<evidence type="ECO:0000313" key="1">
    <source>
        <dbReference type="EMBL" id="VEI24656.1"/>
    </source>
</evidence>
<organism evidence="1 2">
    <name type="scientific">Rothia aeria</name>
    <dbReference type="NCBI Taxonomy" id="172042"/>
    <lineage>
        <taxon>Bacteria</taxon>
        <taxon>Bacillati</taxon>
        <taxon>Actinomycetota</taxon>
        <taxon>Actinomycetes</taxon>
        <taxon>Micrococcales</taxon>
        <taxon>Micrococcaceae</taxon>
        <taxon>Rothia</taxon>
    </lineage>
</organism>
<evidence type="ECO:0008006" key="3">
    <source>
        <dbReference type="Google" id="ProtNLM"/>
    </source>
</evidence>
<evidence type="ECO:0000313" key="2">
    <source>
        <dbReference type="Proteomes" id="UP000282386"/>
    </source>
</evidence>
<dbReference type="AlphaFoldDB" id="A0A7Z9D7V2"/>
<reference evidence="1 2" key="1">
    <citation type="submission" date="2018-12" db="EMBL/GenBank/DDBJ databases">
        <authorList>
            <consortium name="Pathogen Informatics"/>
        </authorList>
    </citation>
    <scope>NUCLEOTIDE SEQUENCE [LARGE SCALE GENOMIC DNA]</scope>
    <source>
        <strain evidence="1 2">NCTC10207</strain>
    </source>
</reference>
<sequence length="121" mass="13745">MKISINADDLDQFKFFLNTLLLGGVTALLQKKANIDDIEYLMFGPKSIELLKLIPVEPVYSDLIHQGTEIEDIASLLPGELNNYLESLQEAILHNYQSISLSKQDPVKITLFFDKTEYLVK</sequence>
<name>A0A7Z9D7V2_9MICC</name>
<dbReference type="RefSeq" id="WP_094758365.1">
    <property type="nucleotide sequence ID" value="NZ_CAUPAD010000004.1"/>
</dbReference>
<protein>
    <recommendedName>
        <fullName evidence="3">DUF3969 family protein</fullName>
    </recommendedName>
</protein>
<dbReference type="EMBL" id="LR134479">
    <property type="protein sequence ID" value="VEI24656.1"/>
    <property type="molecule type" value="Genomic_DNA"/>
</dbReference>
<dbReference type="Pfam" id="PF13108">
    <property type="entry name" value="DUF3969"/>
    <property type="match status" value="1"/>
</dbReference>
<accession>A0A7Z9D7V2</accession>
<dbReference type="Proteomes" id="UP000282386">
    <property type="component" value="Chromosome"/>
</dbReference>
<gene>
    <name evidence="1" type="ORF">NCTC10207_02190</name>
</gene>
<proteinExistence type="predicted"/>
<dbReference type="InterPro" id="IPR025083">
    <property type="entry name" value="DUF3969"/>
</dbReference>